<accession>A0ABD3PG13</accession>
<feature type="transmembrane region" description="Helical" evidence="2">
    <location>
        <begin position="140"/>
        <end position="162"/>
    </location>
</feature>
<comment type="caution">
    <text evidence="3">The sequence shown here is derived from an EMBL/GenBank/DDBJ whole genome shotgun (WGS) entry which is preliminary data.</text>
</comment>
<feature type="region of interest" description="Disordered" evidence="1">
    <location>
        <begin position="1"/>
        <end position="28"/>
    </location>
</feature>
<keyword evidence="2" id="KW-0812">Transmembrane</keyword>
<feature type="compositionally biased region" description="Acidic residues" evidence="1">
    <location>
        <begin position="201"/>
        <end position="213"/>
    </location>
</feature>
<protein>
    <submittedName>
        <fullName evidence="3">Uncharacterized protein</fullName>
    </submittedName>
</protein>
<feature type="region of interest" description="Disordered" evidence="1">
    <location>
        <begin position="198"/>
        <end position="422"/>
    </location>
</feature>
<organism evidence="3 4">
    <name type="scientific">Stephanodiscus triporus</name>
    <dbReference type="NCBI Taxonomy" id="2934178"/>
    <lineage>
        <taxon>Eukaryota</taxon>
        <taxon>Sar</taxon>
        <taxon>Stramenopiles</taxon>
        <taxon>Ochrophyta</taxon>
        <taxon>Bacillariophyta</taxon>
        <taxon>Coscinodiscophyceae</taxon>
        <taxon>Thalassiosirophycidae</taxon>
        <taxon>Stephanodiscales</taxon>
        <taxon>Stephanodiscaceae</taxon>
        <taxon>Stephanodiscus</taxon>
    </lineage>
</organism>
<evidence type="ECO:0000313" key="4">
    <source>
        <dbReference type="Proteomes" id="UP001530315"/>
    </source>
</evidence>
<sequence>MQQLQPRHMSSPPTTPKKRGKMAGGGGLARPAILSERIATGGHVPLDDSDVVVSSSRPPAEVILINAATANALAKVPHELPFSCDQDGTHSVSHEFTPSSIDNTSGGGGGVVVLLDPWRILVHKKVPPVESSPRRSRRRLVALSLLVLLLVGIAVGIALAYGGGGDGVHAMKGHDVVMWGDVPGTQDACCVIVDVARPGEDGGEEDEGSDGGGEDVPPIADASLAVLPPSNGGYDDHDPDPIVPASAPVATSGGGSTAKDPTASPTRGPTREESTSSGGGATASPTAVRRPAPSPSPDRGEDHASVARPSASPTTTSPTAGMPVAASSPSASPTANDTPTTTTYPTTEMPVTASPTMSSSASWAPVAVTAEPTPRSPSASPTDATWAPVALTAEPTTRSPSASPTDAPVTGSPTISPSETPTTFVAPEPTPYPMIIFSNCPDEATDDTKYQKGVMVSYRSDDPMWKVYECLVGACNAAGLSTERTWALRGLCKPSNDQIKGDSEDDAPEVCFPVLPST</sequence>
<gene>
    <name evidence="3" type="ORF">ACHAW5_010249</name>
</gene>
<keyword evidence="2" id="KW-0472">Membrane</keyword>
<evidence type="ECO:0000313" key="3">
    <source>
        <dbReference type="EMBL" id="KAL3787043.1"/>
    </source>
</evidence>
<keyword evidence="2" id="KW-1133">Transmembrane helix</keyword>
<feature type="compositionally biased region" description="Polar residues" evidence="1">
    <location>
        <begin position="353"/>
        <end position="362"/>
    </location>
</feature>
<keyword evidence="4" id="KW-1185">Reference proteome</keyword>
<evidence type="ECO:0000256" key="2">
    <source>
        <dbReference type="SAM" id="Phobius"/>
    </source>
</evidence>
<feature type="compositionally biased region" description="Low complexity" evidence="1">
    <location>
        <begin position="306"/>
        <end position="347"/>
    </location>
</feature>
<reference evidence="3 4" key="1">
    <citation type="submission" date="2024-10" db="EMBL/GenBank/DDBJ databases">
        <title>Updated reference genomes for cyclostephanoid diatoms.</title>
        <authorList>
            <person name="Roberts W.R."/>
            <person name="Alverson A.J."/>
        </authorList>
    </citation>
    <scope>NUCLEOTIDE SEQUENCE [LARGE SCALE GENOMIC DNA]</scope>
    <source>
        <strain evidence="3 4">AJA276-08</strain>
    </source>
</reference>
<evidence type="ECO:0000256" key="1">
    <source>
        <dbReference type="SAM" id="MobiDB-lite"/>
    </source>
</evidence>
<dbReference type="Proteomes" id="UP001530315">
    <property type="component" value="Unassembled WGS sequence"/>
</dbReference>
<proteinExistence type="predicted"/>
<name>A0ABD3PG13_9STRA</name>
<feature type="compositionally biased region" description="Polar residues" evidence="1">
    <location>
        <begin position="394"/>
        <end position="404"/>
    </location>
</feature>
<dbReference type="EMBL" id="JALLAZ020000798">
    <property type="protein sequence ID" value="KAL3787043.1"/>
    <property type="molecule type" value="Genomic_DNA"/>
</dbReference>
<feature type="compositionally biased region" description="Low complexity" evidence="1">
    <location>
        <begin position="410"/>
        <end position="422"/>
    </location>
</feature>
<dbReference type="AlphaFoldDB" id="A0ABD3PG13"/>